<protein>
    <submittedName>
        <fullName evidence="1">Ethylene-insensitive protein 2</fullName>
    </submittedName>
</protein>
<reference evidence="1" key="1">
    <citation type="submission" date="2015-12" db="EMBL/GenBank/DDBJ databases">
        <title>Update maize B73 reference genome by single molecule sequencing technologies.</title>
        <authorList>
            <consortium name="Maize Genome Sequencing Project"/>
            <person name="Ware D."/>
        </authorList>
    </citation>
    <scope>NUCLEOTIDE SEQUENCE [LARGE SCALE GENOMIC DNA]</scope>
    <source>
        <tissue evidence="1">Seedling</tissue>
    </source>
</reference>
<sequence length="53" mass="5931">MASLPTREQKTPVMTTMFFLLTKYAPFPLVACRRPTSSTCSCLLALRSLPKQP</sequence>
<dbReference type="EMBL" id="CM007647">
    <property type="protein sequence ID" value="ONM08111.1"/>
    <property type="molecule type" value="Genomic_DNA"/>
</dbReference>
<dbReference type="AlphaFoldDB" id="A0A1D6L0W3"/>
<evidence type="ECO:0000313" key="1">
    <source>
        <dbReference type="EMBL" id="ONM08111.1"/>
    </source>
</evidence>
<name>A0A1D6L0W3_MAIZE</name>
<proteinExistence type="predicted"/>
<accession>A0A1D6L0W3</accession>
<organism evidence="1">
    <name type="scientific">Zea mays</name>
    <name type="common">Maize</name>
    <dbReference type="NCBI Taxonomy" id="4577"/>
    <lineage>
        <taxon>Eukaryota</taxon>
        <taxon>Viridiplantae</taxon>
        <taxon>Streptophyta</taxon>
        <taxon>Embryophyta</taxon>
        <taxon>Tracheophyta</taxon>
        <taxon>Spermatophyta</taxon>
        <taxon>Magnoliopsida</taxon>
        <taxon>Liliopsida</taxon>
        <taxon>Poales</taxon>
        <taxon>Poaceae</taxon>
        <taxon>PACMAD clade</taxon>
        <taxon>Panicoideae</taxon>
        <taxon>Andropogonodae</taxon>
        <taxon>Andropogoneae</taxon>
        <taxon>Tripsacinae</taxon>
        <taxon>Zea</taxon>
    </lineage>
</organism>
<gene>
    <name evidence="1" type="ORF">ZEAMMB73_Zm00001d033625</name>
</gene>